<evidence type="ECO:0000259" key="2">
    <source>
        <dbReference type="Pfam" id="PF02668"/>
    </source>
</evidence>
<evidence type="ECO:0000256" key="1">
    <source>
        <dbReference type="ARBA" id="ARBA00023002"/>
    </source>
</evidence>
<accession>A0ABR3UFN6</accession>
<keyword evidence="1" id="KW-0560">Oxidoreductase</keyword>
<dbReference type="GeneID" id="96086777"/>
<organism evidence="3 4">
    <name type="scientific">Alternaria dauci</name>
    <dbReference type="NCBI Taxonomy" id="48095"/>
    <lineage>
        <taxon>Eukaryota</taxon>
        <taxon>Fungi</taxon>
        <taxon>Dikarya</taxon>
        <taxon>Ascomycota</taxon>
        <taxon>Pezizomycotina</taxon>
        <taxon>Dothideomycetes</taxon>
        <taxon>Pleosporomycetidae</taxon>
        <taxon>Pleosporales</taxon>
        <taxon>Pleosporineae</taxon>
        <taxon>Pleosporaceae</taxon>
        <taxon>Alternaria</taxon>
        <taxon>Alternaria sect. Porri</taxon>
    </lineage>
</organism>
<dbReference type="Proteomes" id="UP001578633">
    <property type="component" value="Chromosome 6"/>
</dbReference>
<dbReference type="Pfam" id="PF02668">
    <property type="entry name" value="TauD"/>
    <property type="match status" value="1"/>
</dbReference>
<dbReference type="InterPro" id="IPR050411">
    <property type="entry name" value="AlphaKG_dependent_hydroxylases"/>
</dbReference>
<comment type="caution">
    <text evidence="3">The sequence shown here is derived from an EMBL/GenBank/DDBJ whole genome shotgun (WGS) entry which is preliminary data.</text>
</comment>
<dbReference type="PANTHER" id="PTHR10696">
    <property type="entry name" value="GAMMA-BUTYROBETAINE HYDROXYLASE-RELATED"/>
    <property type="match status" value="1"/>
</dbReference>
<feature type="domain" description="TauD/TfdA-like" evidence="2">
    <location>
        <begin position="115"/>
        <end position="389"/>
    </location>
</feature>
<keyword evidence="4" id="KW-1185">Reference proteome</keyword>
<proteinExistence type="predicted"/>
<dbReference type="EMBL" id="JBHGVX010000006">
    <property type="protein sequence ID" value="KAL1794639.1"/>
    <property type="molecule type" value="Genomic_DNA"/>
</dbReference>
<reference evidence="3 4" key="1">
    <citation type="submission" date="2024-09" db="EMBL/GenBank/DDBJ databases">
        <title>T2T genomes of carrot and Alternaria dauci and their utility for understanding host-pathogen interaction during carrot leaf blight disease.</title>
        <authorList>
            <person name="Liu W."/>
            <person name="Xu S."/>
            <person name="Ou C."/>
            <person name="Liu X."/>
            <person name="Zhuang F."/>
            <person name="Deng X.W."/>
        </authorList>
    </citation>
    <scope>NUCLEOTIDE SEQUENCE [LARGE SCALE GENOMIC DNA]</scope>
    <source>
        <strain evidence="3 4">A2016</strain>
    </source>
</reference>
<dbReference type="RefSeq" id="XP_069305223.1">
    <property type="nucleotide sequence ID" value="XM_069453438.1"/>
</dbReference>
<sequence>MATTVTATATAAPPALGLVSNITPAPQPPPGQPDISYHPDWDMYQARVARRTQTENLPKTLPEGFPKEIKGDLVWEGETVAQTYNWTYVFSADQLAEIDNAVTHFKSLKLDFGYITQETFPLPTLHAELRRLSHELHFGHGFFVLRGLDVDKYTREENIIIYTGISSHIAPIRGRQDAYLNGKRADVVLGHIKDIRSGLGKGESKGQIKIGTPAYTADRQVFHTDSGDIVSLFALSTAAEGGASRLASTWRVYNHLAATRPDLIHTLSGDWEAEVLTKPVDEKKQVTKQPLIYYQPASADGKTPERIFLQYARRYYVGFGALPRSSELPPITEAQAEALDALHFLGERFSVSTNFEKGDIQYVNNVAIFHARDAFTDEGDKTRHLLRLWLRDPENAWETPVPLTARWDRVYKDVTPELQAFPLEPFARSESTASTK</sequence>
<dbReference type="InterPro" id="IPR003819">
    <property type="entry name" value="TauD/TfdA-like"/>
</dbReference>
<dbReference type="Gene3D" id="3.60.130.10">
    <property type="entry name" value="Clavaminate synthase-like"/>
    <property type="match status" value="1"/>
</dbReference>
<dbReference type="SUPFAM" id="SSF51197">
    <property type="entry name" value="Clavaminate synthase-like"/>
    <property type="match status" value="1"/>
</dbReference>
<gene>
    <name evidence="3" type="ORF">ACET3X_006455</name>
</gene>
<dbReference type="PANTHER" id="PTHR10696:SF54">
    <property type="entry name" value="FAMILY OXIDOREDUCTASE, PUTATIVE (AFU_ORTHOLOGUE AFUA_4G13850)-RELATED"/>
    <property type="match status" value="1"/>
</dbReference>
<name>A0ABR3UFN6_9PLEO</name>
<dbReference type="InterPro" id="IPR042098">
    <property type="entry name" value="TauD-like_sf"/>
</dbReference>
<evidence type="ECO:0000313" key="4">
    <source>
        <dbReference type="Proteomes" id="UP001578633"/>
    </source>
</evidence>
<evidence type="ECO:0000313" key="3">
    <source>
        <dbReference type="EMBL" id="KAL1794639.1"/>
    </source>
</evidence>
<protein>
    <recommendedName>
        <fullName evidence="2">TauD/TfdA-like domain-containing protein</fullName>
    </recommendedName>
</protein>